<dbReference type="AlphaFoldDB" id="A0AAD9XFU8"/>
<dbReference type="EMBL" id="JANJYI010000002">
    <property type="protein sequence ID" value="KAK2658537.1"/>
    <property type="molecule type" value="Genomic_DNA"/>
</dbReference>
<evidence type="ECO:0000313" key="2">
    <source>
        <dbReference type="Proteomes" id="UP001280121"/>
    </source>
</evidence>
<keyword evidence="2" id="KW-1185">Reference proteome</keyword>
<protein>
    <submittedName>
        <fullName evidence="1">Uncharacterized protein</fullName>
    </submittedName>
</protein>
<accession>A0AAD9XFU8</accession>
<comment type="caution">
    <text evidence="1">The sequence shown here is derived from an EMBL/GenBank/DDBJ whole genome shotgun (WGS) entry which is preliminary data.</text>
</comment>
<name>A0AAD9XFU8_9ROSI</name>
<organism evidence="1 2">
    <name type="scientific">Dipteronia dyeriana</name>
    <dbReference type="NCBI Taxonomy" id="168575"/>
    <lineage>
        <taxon>Eukaryota</taxon>
        <taxon>Viridiplantae</taxon>
        <taxon>Streptophyta</taxon>
        <taxon>Embryophyta</taxon>
        <taxon>Tracheophyta</taxon>
        <taxon>Spermatophyta</taxon>
        <taxon>Magnoliopsida</taxon>
        <taxon>eudicotyledons</taxon>
        <taxon>Gunneridae</taxon>
        <taxon>Pentapetalae</taxon>
        <taxon>rosids</taxon>
        <taxon>malvids</taxon>
        <taxon>Sapindales</taxon>
        <taxon>Sapindaceae</taxon>
        <taxon>Hippocastanoideae</taxon>
        <taxon>Acereae</taxon>
        <taxon>Dipteronia</taxon>
    </lineage>
</organism>
<dbReference type="Proteomes" id="UP001280121">
    <property type="component" value="Unassembled WGS sequence"/>
</dbReference>
<reference evidence="1" key="1">
    <citation type="journal article" date="2023" name="Plant J.">
        <title>Genome sequences and population genomics provide insights into the demographic history, inbreeding, and mutation load of two 'living fossil' tree species of Dipteronia.</title>
        <authorList>
            <person name="Feng Y."/>
            <person name="Comes H.P."/>
            <person name="Chen J."/>
            <person name="Zhu S."/>
            <person name="Lu R."/>
            <person name="Zhang X."/>
            <person name="Li P."/>
            <person name="Qiu J."/>
            <person name="Olsen K.M."/>
            <person name="Qiu Y."/>
        </authorList>
    </citation>
    <scope>NUCLEOTIDE SEQUENCE</scope>
    <source>
        <strain evidence="1">KIB01</strain>
    </source>
</reference>
<sequence length="99" mass="11035">MKAQFDPPLQDVVVADLPMEDQGTDDLYDVPLVLTIPILLDEMQSLEAILTDDMDIAFPISSSFTTFSISYAKAPNQPSGFDYGLFLYMFMDDNCLTPV</sequence>
<evidence type="ECO:0000313" key="1">
    <source>
        <dbReference type="EMBL" id="KAK2658537.1"/>
    </source>
</evidence>
<proteinExistence type="predicted"/>
<gene>
    <name evidence="1" type="ORF">Ddye_005070</name>
</gene>